<keyword evidence="8" id="KW-1185">Reference proteome</keyword>
<feature type="domain" description="K Homology" evidence="6">
    <location>
        <begin position="427"/>
        <end position="517"/>
    </location>
</feature>
<feature type="compositionally biased region" description="Low complexity" evidence="5">
    <location>
        <begin position="21"/>
        <end position="35"/>
    </location>
</feature>
<feature type="compositionally biased region" description="Polar residues" evidence="5">
    <location>
        <begin position="840"/>
        <end position="849"/>
    </location>
</feature>
<keyword evidence="3" id="KW-0539">Nucleus</keyword>
<dbReference type="InterPro" id="IPR036612">
    <property type="entry name" value="KH_dom_type_1_sf"/>
</dbReference>
<dbReference type="SMART" id="SM00322">
    <property type="entry name" value="KH"/>
    <property type="match status" value="4"/>
</dbReference>
<proteinExistence type="predicted"/>
<evidence type="ECO:0000256" key="4">
    <source>
        <dbReference type="PROSITE-ProRule" id="PRU00117"/>
    </source>
</evidence>
<protein>
    <recommendedName>
        <fullName evidence="6">K Homology domain-containing protein</fullName>
    </recommendedName>
</protein>
<dbReference type="InterPro" id="IPR004088">
    <property type="entry name" value="KH_dom_type_1"/>
</dbReference>
<dbReference type="Pfam" id="PF09005">
    <property type="entry name" value="FUBP_C"/>
    <property type="match status" value="3"/>
</dbReference>
<keyword evidence="2" id="KW-0677">Repeat</keyword>
<dbReference type="Pfam" id="PF00013">
    <property type="entry name" value="KH_1"/>
    <property type="match status" value="4"/>
</dbReference>
<feature type="region of interest" description="Disordered" evidence="5">
    <location>
        <begin position="286"/>
        <end position="308"/>
    </location>
</feature>
<feature type="compositionally biased region" description="Pro residues" evidence="5">
    <location>
        <begin position="828"/>
        <end position="837"/>
    </location>
</feature>
<reference evidence="7" key="1">
    <citation type="submission" date="2020-05" db="UniProtKB">
        <authorList>
            <consortium name="EnsemblMetazoa"/>
        </authorList>
    </citation>
    <scope>IDENTIFICATION</scope>
    <source>
        <strain evidence="7">Yale</strain>
    </source>
</reference>
<feature type="region of interest" description="Disordered" evidence="5">
    <location>
        <begin position="618"/>
        <end position="645"/>
    </location>
</feature>
<accession>A0A1B0G7P4</accession>
<dbReference type="Proteomes" id="UP000092444">
    <property type="component" value="Unassembled WGS sequence"/>
</dbReference>
<evidence type="ECO:0000256" key="1">
    <source>
        <dbReference type="ARBA" id="ARBA00004123"/>
    </source>
</evidence>
<feature type="domain" description="K Homology" evidence="6">
    <location>
        <begin position="208"/>
        <end position="279"/>
    </location>
</feature>
<dbReference type="SUPFAM" id="SSF54791">
    <property type="entry name" value="Eukaryotic type KH-domain (KH-domain type I)"/>
    <property type="match status" value="4"/>
</dbReference>
<dbReference type="PROSITE" id="PS50084">
    <property type="entry name" value="KH_TYPE_1"/>
    <property type="match status" value="3"/>
</dbReference>
<dbReference type="STRING" id="37546.A0A1B0G7P4"/>
<feature type="region of interest" description="Disordered" evidence="5">
    <location>
        <begin position="816"/>
        <end position="855"/>
    </location>
</feature>
<sequence>MSDFSGSTAAQNNLNQSQAFAAALQRAKQIAAKIQPNQQQSNNVGGGGGGGFKRSHDESEGGPETKRFTSPDVNDYGHNSNSNMSAGGGSTSGGPANMSQALAQAAAVAARLAATAGNTCEEQLRIPDCLVNVFVGRGSNETVAHIQGDSGCKIQLGQEGDRVLTLRGSRDSVTKGRELIQQLANRNGGGNVEVVLTINMPPPGPTGYPPYQEIMIPGTKVGLVIGKGGDTIKQLQEKTGAKMVIIQDGPNQEVIKPLRISGDPQKIEHAKQLVLDLIAQKDALQQQQNSNRPGLGTNNGPNGGYNNFGGGGGEQCEVFVPKIAVGVVIGKGGDMIRKIQTECGCKLQFIQGKNDEPGDRRCLIQGTRQQVEDAKRTIDGLIENVMQRNRNGNGGGAGGAIAGNGGADNGNSNYGYGYGVNHAQQPAREEITFMIPASKCGVSFSAFGLLHEMTNLFNSQIVIGRGGETIKLINQQSGAYCEMDRNAVNPPSEKLFKCKGTSEQVEAARQMIAEKINMDLNIISRKSIAGGPPNIQGSAGSYNPNDPNSAMAAYQQQWAGYAQQGAWGDQSQQTGMAQGAPGAGGQQADYSQQWIIYYKSIGMHREAEMIEQQLKAKQVGTGQAQPQQAANNAGSNPGAGVAGSAAQTQDYSAQWAEYYRSIGKIEEAEAIEKQMKANNAAPANISPATGGGVCAGNAPVSAAAAAAAAGSVNVTGTTNSNAAVGSQSKDYSAQWVKYYRSIGKHEEADNLEKQIKDKQQGIPGNNAGRPSGNAVTNNPVNPQTGVSAAASSGYADYSQYSQYYAAAAAQGGYAQAGMAAGGYGGPQPSYPGAPQPPGSDANNPQVTNQKKNDKH</sequence>
<comment type="subcellular location">
    <subcellularLocation>
        <location evidence="1">Nucleus</location>
    </subcellularLocation>
</comment>
<dbReference type="VEuPathDB" id="VectorBase:GMOY009336"/>
<feature type="domain" description="K Homology" evidence="6">
    <location>
        <begin position="118"/>
        <end position="185"/>
    </location>
</feature>
<organism evidence="7 8">
    <name type="scientific">Glossina morsitans morsitans</name>
    <name type="common">Savannah tsetse fly</name>
    <dbReference type="NCBI Taxonomy" id="37546"/>
    <lineage>
        <taxon>Eukaryota</taxon>
        <taxon>Metazoa</taxon>
        <taxon>Ecdysozoa</taxon>
        <taxon>Arthropoda</taxon>
        <taxon>Hexapoda</taxon>
        <taxon>Insecta</taxon>
        <taxon>Pterygota</taxon>
        <taxon>Neoptera</taxon>
        <taxon>Endopterygota</taxon>
        <taxon>Diptera</taxon>
        <taxon>Brachycera</taxon>
        <taxon>Muscomorpha</taxon>
        <taxon>Hippoboscoidea</taxon>
        <taxon>Glossinidae</taxon>
        <taxon>Glossina</taxon>
    </lineage>
</organism>
<evidence type="ECO:0000256" key="2">
    <source>
        <dbReference type="ARBA" id="ARBA00022737"/>
    </source>
</evidence>
<dbReference type="InterPro" id="IPR015096">
    <property type="entry name" value="FUBP_C"/>
</dbReference>
<evidence type="ECO:0000313" key="8">
    <source>
        <dbReference type="Proteomes" id="UP000092444"/>
    </source>
</evidence>
<evidence type="ECO:0000259" key="6">
    <source>
        <dbReference type="SMART" id="SM00322"/>
    </source>
</evidence>
<dbReference type="GO" id="GO:0006355">
    <property type="term" value="P:regulation of DNA-templated transcription"/>
    <property type="evidence" value="ECO:0007669"/>
    <property type="project" value="InterPro"/>
</dbReference>
<feature type="compositionally biased region" description="Basic and acidic residues" evidence="5">
    <location>
        <begin position="54"/>
        <end position="69"/>
    </location>
</feature>
<dbReference type="GO" id="GO:0003723">
    <property type="term" value="F:RNA binding"/>
    <property type="evidence" value="ECO:0007669"/>
    <property type="project" value="UniProtKB-UniRule"/>
</dbReference>
<dbReference type="InterPro" id="IPR004087">
    <property type="entry name" value="KH_dom"/>
</dbReference>
<dbReference type="PhylomeDB" id="A0A1B0G7P4"/>
<evidence type="ECO:0000313" key="7">
    <source>
        <dbReference type="EnsemblMetazoa" id="GMOY009336-PA"/>
    </source>
</evidence>
<dbReference type="AlphaFoldDB" id="A0A1B0G7P4"/>
<dbReference type="CDD" id="cd22398">
    <property type="entry name" value="KH-I_FUBP_rpt3"/>
    <property type="match status" value="1"/>
</dbReference>
<feature type="region of interest" description="Disordered" evidence="5">
    <location>
        <begin position="758"/>
        <end position="783"/>
    </location>
</feature>
<feature type="domain" description="K Homology" evidence="6">
    <location>
        <begin position="312"/>
        <end position="383"/>
    </location>
</feature>
<dbReference type="PANTHER" id="PTHR10288">
    <property type="entry name" value="KH DOMAIN CONTAINING RNA BINDING PROTEIN"/>
    <property type="match status" value="1"/>
</dbReference>
<feature type="compositionally biased region" description="Polar residues" evidence="5">
    <location>
        <begin position="773"/>
        <end position="783"/>
    </location>
</feature>
<evidence type="ECO:0000256" key="3">
    <source>
        <dbReference type="ARBA" id="ARBA00023242"/>
    </source>
</evidence>
<dbReference type="Gene3D" id="3.30.1370.10">
    <property type="entry name" value="K Homology domain, type 1"/>
    <property type="match status" value="4"/>
</dbReference>
<name>A0A1B0G7P4_GLOMM</name>
<dbReference type="EMBL" id="CCAG010016889">
    <property type="status" value="NOT_ANNOTATED_CDS"/>
    <property type="molecule type" value="Genomic_DNA"/>
</dbReference>
<dbReference type="CDD" id="cd22397">
    <property type="entry name" value="KH-I_FUBP_rpt2"/>
    <property type="match status" value="1"/>
</dbReference>
<keyword evidence="4" id="KW-0694">RNA-binding</keyword>
<dbReference type="EnsemblMetazoa" id="GMOY009336-RA">
    <property type="protein sequence ID" value="GMOY009336-PA"/>
    <property type="gene ID" value="GMOY009336"/>
</dbReference>
<dbReference type="GO" id="GO:0005634">
    <property type="term" value="C:nucleus"/>
    <property type="evidence" value="ECO:0007669"/>
    <property type="project" value="UniProtKB-SubCell"/>
</dbReference>
<evidence type="ECO:0000256" key="5">
    <source>
        <dbReference type="SAM" id="MobiDB-lite"/>
    </source>
</evidence>
<feature type="region of interest" description="Disordered" evidence="5">
    <location>
        <begin position="21"/>
        <end position="95"/>
    </location>
</feature>